<evidence type="ECO:0000313" key="2">
    <source>
        <dbReference type="EMBL" id="ONF42593.1"/>
    </source>
</evidence>
<protein>
    <submittedName>
        <fullName evidence="2">Uncharacterized protein</fullName>
    </submittedName>
</protein>
<dbReference type="STRING" id="135739.BTO32_15410"/>
<keyword evidence="1" id="KW-0472">Membrane</keyword>
<proteinExistence type="predicted"/>
<gene>
    <name evidence="2" type="ORF">BTO32_15410</name>
</gene>
<keyword evidence="1" id="KW-1133">Transmembrane helix</keyword>
<comment type="caution">
    <text evidence="2">The sequence shown here is derived from an EMBL/GenBank/DDBJ whole genome shotgun (WGS) entry which is preliminary data.</text>
</comment>
<feature type="transmembrane region" description="Helical" evidence="1">
    <location>
        <begin position="20"/>
        <end position="45"/>
    </location>
</feature>
<organism evidence="2 3">
    <name type="scientific">Marinobacter lutaoensis</name>
    <dbReference type="NCBI Taxonomy" id="135739"/>
    <lineage>
        <taxon>Bacteria</taxon>
        <taxon>Pseudomonadati</taxon>
        <taxon>Pseudomonadota</taxon>
        <taxon>Gammaproteobacteria</taxon>
        <taxon>Pseudomonadales</taxon>
        <taxon>Marinobacteraceae</taxon>
        <taxon>Marinobacter</taxon>
    </lineage>
</organism>
<sequence>MTTEDLMLDIGYGILVARIVHGFILGTILGVSISALLLGFSALWVSVKRYNPGAASFGAMLIGGALMLGFERLLEPAPNTVADAFEQMGHDIAALPVHTLALVLAALAVEGLAFAWHRYRHHEQQ</sequence>
<evidence type="ECO:0000313" key="3">
    <source>
        <dbReference type="Proteomes" id="UP000189339"/>
    </source>
</evidence>
<keyword evidence="1" id="KW-0812">Transmembrane</keyword>
<accession>A0A1V2DPK9</accession>
<name>A0A1V2DPK9_9GAMM</name>
<evidence type="ECO:0000256" key="1">
    <source>
        <dbReference type="SAM" id="Phobius"/>
    </source>
</evidence>
<keyword evidence="3" id="KW-1185">Reference proteome</keyword>
<feature type="transmembrane region" description="Helical" evidence="1">
    <location>
        <begin position="57"/>
        <end position="74"/>
    </location>
</feature>
<dbReference type="Proteomes" id="UP000189339">
    <property type="component" value="Unassembled WGS sequence"/>
</dbReference>
<dbReference type="AlphaFoldDB" id="A0A1V2DPK9"/>
<dbReference type="EMBL" id="MSCW01000009">
    <property type="protein sequence ID" value="ONF42593.1"/>
    <property type="molecule type" value="Genomic_DNA"/>
</dbReference>
<reference evidence="2 3" key="1">
    <citation type="submission" date="2016-12" db="EMBL/GenBank/DDBJ databases">
        <title>Marinobacter lutaoensis whole genome sequencing.</title>
        <authorList>
            <person name="Verma A."/>
            <person name="Krishnamurthi S."/>
        </authorList>
    </citation>
    <scope>NUCLEOTIDE SEQUENCE [LARGE SCALE GENOMIC DNA]</scope>
    <source>
        <strain evidence="2 3">T5054</strain>
    </source>
</reference>
<feature type="transmembrane region" description="Helical" evidence="1">
    <location>
        <begin position="94"/>
        <end position="116"/>
    </location>
</feature>